<dbReference type="PANTHER" id="PTHR22946">
    <property type="entry name" value="DIENELACTONE HYDROLASE DOMAIN-CONTAINING PROTEIN-RELATED"/>
    <property type="match status" value="1"/>
</dbReference>
<gene>
    <name evidence="4" type="ORF">DWQ67_12260</name>
</gene>
<keyword evidence="4" id="KW-0378">Hydrolase</keyword>
<dbReference type="PIRSF" id="PIRSF037442">
    <property type="entry name" value="UCP037442_abhydr"/>
    <property type="match status" value="1"/>
</dbReference>
<dbReference type="AlphaFoldDB" id="A0A496PGG6"/>
<dbReference type="InterPro" id="IPR017208">
    <property type="entry name" value="UCP037442_abhydr"/>
</dbReference>
<dbReference type="GO" id="GO:0016787">
    <property type="term" value="F:hydrolase activity"/>
    <property type="evidence" value="ECO:0007669"/>
    <property type="project" value="UniProtKB-KW"/>
</dbReference>
<evidence type="ECO:0000259" key="3">
    <source>
        <dbReference type="Pfam" id="PF12146"/>
    </source>
</evidence>
<evidence type="ECO:0000256" key="1">
    <source>
        <dbReference type="ARBA" id="ARBA00008645"/>
    </source>
</evidence>
<protein>
    <submittedName>
        <fullName evidence="4">Alpha/beta fold hydrolase</fullName>
    </submittedName>
</protein>
<proteinExistence type="inferred from homology"/>
<dbReference type="Proteomes" id="UP000273119">
    <property type="component" value="Unassembled WGS sequence"/>
</dbReference>
<comment type="similarity">
    <text evidence="1">Belongs to the AB hydrolase superfamily.</text>
</comment>
<dbReference type="EMBL" id="QQXL01000008">
    <property type="protein sequence ID" value="RKW69568.1"/>
    <property type="molecule type" value="Genomic_DNA"/>
</dbReference>
<feature type="compositionally biased region" description="Low complexity" evidence="2">
    <location>
        <begin position="8"/>
        <end position="21"/>
    </location>
</feature>
<evidence type="ECO:0000256" key="2">
    <source>
        <dbReference type="SAM" id="MobiDB-lite"/>
    </source>
</evidence>
<dbReference type="Gene3D" id="3.40.50.1820">
    <property type="entry name" value="alpha/beta hydrolase"/>
    <property type="match status" value="1"/>
</dbReference>
<dbReference type="InterPro" id="IPR050261">
    <property type="entry name" value="FrsA_esterase"/>
</dbReference>
<organism evidence="4 5">
    <name type="scientific">Galactobacter caseinivorans</name>
    <dbReference type="NCBI Taxonomy" id="2676123"/>
    <lineage>
        <taxon>Bacteria</taxon>
        <taxon>Bacillati</taxon>
        <taxon>Actinomycetota</taxon>
        <taxon>Actinomycetes</taxon>
        <taxon>Micrococcales</taxon>
        <taxon>Micrococcaceae</taxon>
        <taxon>Galactobacter</taxon>
    </lineage>
</organism>
<name>A0A496PGG6_9MICC</name>
<feature type="region of interest" description="Disordered" evidence="2">
    <location>
        <begin position="1"/>
        <end position="29"/>
    </location>
</feature>
<sequence length="305" mass="32736">MRSNSGDATASETSTSATTSTPLHIQTPSGQLRGHLVEPARTEDVIATVVLHPATAVPERLYTGFAEYLAGQGFAVLTYDYRGTGSSGSPRQHRGMRMRDWMAVDVPAVAEWARGRFPDVPQLAVGHSVGGHALSLDYGSSGLQGFVTIASHAGVTATIPNPAERRRVGLVLRVLGPATARLLGFVPGKRLGLGEDMPGAAMLEWSAWSRLPGYFFDDPTMDAAERAARVTRKVLAIGFSDDPWATPAQVDAITDHLSNADVQRRTLDPVGGAAIGHMGFFRRAHRDTLWPSVNEWLQEQAKTSA</sequence>
<accession>A0A496PGG6</accession>
<evidence type="ECO:0000313" key="5">
    <source>
        <dbReference type="Proteomes" id="UP000273119"/>
    </source>
</evidence>
<dbReference type="RefSeq" id="WP_121485898.1">
    <property type="nucleotide sequence ID" value="NZ_QQXL01000008.1"/>
</dbReference>
<keyword evidence="5" id="KW-1185">Reference proteome</keyword>
<evidence type="ECO:0000313" key="4">
    <source>
        <dbReference type="EMBL" id="RKW69568.1"/>
    </source>
</evidence>
<feature type="domain" description="Serine aminopeptidase S33" evidence="3">
    <location>
        <begin position="60"/>
        <end position="164"/>
    </location>
</feature>
<dbReference type="Pfam" id="PF12146">
    <property type="entry name" value="Hydrolase_4"/>
    <property type="match status" value="1"/>
</dbReference>
<comment type="caution">
    <text evidence="4">The sequence shown here is derived from an EMBL/GenBank/DDBJ whole genome shotgun (WGS) entry which is preliminary data.</text>
</comment>
<dbReference type="InterPro" id="IPR022742">
    <property type="entry name" value="Hydrolase_4"/>
</dbReference>
<dbReference type="InterPro" id="IPR029058">
    <property type="entry name" value="AB_hydrolase_fold"/>
</dbReference>
<reference evidence="4 5" key="1">
    <citation type="submission" date="2018-07" db="EMBL/GenBank/DDBJ databases">
        <title>Arthrobacter sp. nov., isolated from raw cow's milk with high bacterial count.</title>
        <authorList>
            <person name="Hahne J."/>
            <person name="Isele D."/>
            <person name="Lipski A."/>
        </authorList>
    </citation>
    <scope>NUCLEOTIDE SEQUENCE [LARGE SCALE GENOMIC DNA]</scope>
    <source>
        <strain evidence="4 5">JZ R-183</strain>
    </source>
</reference>
<dbReference type="SUPFAM" id="SSF53474">
    <property type="entry name" value="alpha/beta-Hydrolases"/>
    <property type="match status" value="1"/>
</dbReference>